<sequence length="107" mass="11751">MTQVKIYTASPSDMSPPVDDKSFCTDFVLATDYQALKEQMAALASENENLMSFITDKHWLGSDCMPETPATDAFIAEQQAIGVEKLASLAGNECKCYKSANDRVGFR</sequence>
<keyword evidence="3" id="KW-1185">Reference proteome</keyword>
<dbReference type="EMBL" id="PQGD01000005">
    <property type="protein sequence ID" value="POP49639.1"/>
    <property type="molecule type" value="Genomic_DNA"/>
</dbReference>
<gene>
    <name evidence="2" type="ORF">CHU32_08315</name>
    <name evidence="1" type="ORF">CHU33_05365</name>
</gene>
<dbReference type="AlphaFoldDB" id="A0A2P5GSW7"/>
<dbReference type="Proteomes" id="UP000247005">
    <property type="component" value="Unassembled WGS sequence"/>
</dbReference>
<dbReference type="RefSeq" id="WP_103675039.1">
    <property type="nucleotide sequence ID" value="NZ_PQGD01000005.1"/>
</dbReference>
<evidence type="ECO:0000313" key="4">
    <source>
        <dbReference type="Proteomes" id="UP000247005"/>
    </source>
</evidence>
<evidence type="ECO:0000313" key="3">
    <source>
        <dbReference type="Proteomes" id="UP000237073"/>
    </source>
</evidence>
<name>A0A2P5GSW7_9ENTR</name>
<proteinExistence type="predicted"/>
<protein>
    <submittedName>
        <fullName evidence="2">Uncharacterized protein</fullName>
    </submittedName>
</protein>
<comment type="caution">
    <text evidence="2">The sequence shown here is derived from an EMBL/GenBank/DDBJ whole genome shotgun (WGS) entry which is preliminary data.</text>
</comment>
<evidence type="ECO:0000313" key="1">
    <source>
        <dbReference type="EMBL" id="POP46902.1"/>
    </source>
</evidence>
<dbReference type="Proteomes" id="UP000237073">
    <property type="component" value="Unassembled WGS sequence"/>
</dbReference>
<organism evidence="2 4">
    <name type="scientific">Superficieibacter electus</name>
    <dbReference type="NCBI Taxonomy" id="2022662"/>
    <lineage>
        <taxon>Bacteria</taxon>
        <taxon>Pseudomonadati</taxon>
        <taxon>Pseudomonadota</taxon>
        <taxon>Gammaproteobacteria</taxon>
        <taxon>Enterobacterales</taxon>
        <taxon>Enterobacteriaceae</taxon>
        <taxon>Superficieibacter</taxon>
    </lineage>
</organism>
<dbReference type="OrthoDB" id="6615224at2"/>
<evidence type="ECO:0000313" key="2">
    <source>
        <dbReference type="EMBL" id="POP49639.1"/>
    </source>
</evidence>
<feature type="non-terminal residue" evidence="2">
    <location>
        <position position="107"/>
    </location>
</feature>
<dbReference type="EMBL" id="PQGE01000003">
    <property type="protein sequence ID" value="POP46902.1"/>
    <property type="molecule type" value="Genomic_DNA"/>
</dbReference>
<reference evidence="3 4" key="1">
    <citation type="submission" date="2018-01" db="EMBL/GenBank/DDBJ databases">
        <title>Superficieibacter electus gen. nov., sp. nov., an extended-spectrum beta-lactamase possessing member of the Enterobacteriaceae family, isolated from intensive care unit surfaces.</title>
        <authorList>
            <person name="Potter R.F."/>
            <person name="D'Souza A.W."/>
        </authorList>
    </citation>
    <scope>NUCLEOTIDE SEQUENCE [LARGE SCALE GENOMIC DNA]</scope>
    <source>
        <strain evidence="2 4">BP-1</strain>
        <strain evidence="1 3">BP-2</strain>
    </source>
</reference>
<accession>A0A2P5GSW7</accession>